<evidence type="ECO:0000313" key="3">
    <source>
        <dbReference type="Proteomes" id="UP000325536"/>
    </source>
</evidence>
<dbReference type="KEGG" id="naq:D0T90_00740"/>
<feature type="signal peptide" evidence="1">
    <location>
        <begin position="1"/>
        <end position="20"/>
    </location>
</feature>
<dbReference type="RefSeq" id="WP_123796071.1">
    <property type="nucleotide sequence ID" value="NZ_CP031699.1"/>
</dbReference>
<protein>
    <recommendedName>
        <fullName evidence="4">Lipoprotein</fullName>
    </recommendedName>
</protein>
<evidence type="ECO:0008006" key="4">
    <source>
        <dbReference type="Google" id="ProtNLM"/>
    </source>
</evidence>
<keyword evidence="1" id="KW-0732">Signal</keyword>
<dbReference type="Proteomes" id="UP000325536">
    <property type="component" value="Chromosome"/>
</dbReference>
<accession>A0A5P3MNZ5</accession>
<feature type="chain" id="PRO_5030775430" description="Lipoprotein" evidence="1">
    <location>
        <begin position="21"/>
        <end position="61"/>
    </location>
</feature>
<sequence>MKKILTFALAAVLLGACSHYSPVNRPCETQACKKHGTWDACIGNGCGKDLGYDSLSNPSGR</sequence>
<reference evidence="2 3" key="1">
    <citation type="submission" date="2018-08" db="EMBL/GenBank/DDBJ databases">
        <title>Neisseria animalis ATCC 49930 complete genome.</title>
        <authorList>
            <person name="Veseli I.A."/>
            <person name="Mascarenhas dos Santos A.C."/>
            <person name="Buttler R."/>
            <person name="Pombert J.-F."/>
        </authorList>
    </citation>
    <scope>NUCLEOTIDE SEQUENCE [LARGE SCALE GENOMIC DNA]</scope>
    <source>
        <strain evidence="2 3">ATCC 49930</strain>
    </source>
</reference>
<name>A0A5P3MNZ5_NEIAN</name>
<keyword evidence="3" id="KW-1185">Reference proteome</keyword>
<evidence type="ECO:0000256" key="1">
    <source>
        <dbReference type="SAM" id="SignalP"/>
    </source>
</evidence>
<dbReference type="EMBL" id="CP031699">
    <property type="protein sequence ID" value="QEY23218.1"/>
    <property type="molecule type" value="Genomic_DNA"/>
</dbReference>
<proteinExistence type="predicted"/>
<dbReference type="AlphaFoldDB" id="A0A5P3MNZ5"/>
<organism evidence="2 3">
    <name type="scientific">Neisseria animalis</name>
    <dbReference type="NCBI Taxonomy" id="492"/>
    <lineage>
        <taxon>Bacteria</taxon>
        <taxon>Pseudomonadati</taxon>
        <taxon>Pseudomonadota</taxon>
        <taxon>Betaproteobacteria</taxon>
        <taxon>Neisseriales</taxon>
        <taxon>Neisseriaceae</taxon>
        <taxon>Neisseria</taxon>
    </lineage>
</organism>
<evidence type="ECO:0000313" key="2">
    <source>
        <dbReference type="EMBL" id="QEY23218.1"/>
    </source>
</evidence>
<gene>
    <name evidence="2" type="ORF">D0T90_00740</name>
</gene>
<dbReference type="PROSITE" id="PS51257">
    <property type="entry name" value="PROKAR_LIPOPROTEIN"/>
    <property type="match status" value="1"/>
</dbReference>